<feature type="domain" description="SUN" evidence="7">
    <location>
        <begin position="456"/>
        <end position="666"/>
    </location>
</feature>
<dbReference type="OrthoDB" id="342281at2759"/>
<dbReference type="GO" id="GO:0034993">
    <property type="term" value="C:meiotic nuclear membrane microtubule tethering complex"/>
    <property type="evidence" value="ECO:0007669"/>
    <property type="project" value="TreeGrafter"/>
</dbReference>
<dbReference type="EMBL" id="LAFY01004060">
    <property type="protein sequence ID" value="KJX95630.1"/>
    <property type="molecule type" value="Genomic_DNA"/>
</dbReference>
<evidence type="ECO:0000259" key="7">
    <source>
        <dbReference type="PROSITE" id="PS51469"/>
    </source>
</evidence>
<sequence>MATPRVTRSRASATPQPQALEAAQHRPNFSYGTRGPAAPNAQVANDEANFDNVFQSSRATPQPEPVAKPGKGKAKQQDSMEPESAVGPRPPTRFQTPPLYEDAEPRPPPRPPVPAFDAAPLSTAPRVQTPAAAPLRTAPRVQTPAAAPIAAAPVQPAGNVQPWSFTVFLHAVPRWVKEATIFKNCMAFLFLVTFLLGVVTAGLLTASFLPVGPLGPARDSLLGGFKRTLGLPYFDLPPNSTVIDTRLWGNTPVSQEVVNAQAYWNKEFSNHLRAQIQITGGLRRDLSLANETLSQLGQILPSMIAVVERDGKLEIPEIFWNALLDKVGSDAAAPLWENFLRLNEDWLAKQQNATLQGKLDTFQVDRKLIDREEFTATLERNQAYIDSHLDEHLDAFRTKLLHDAQREVQRQATTILESSPAYKISRAQLSTLALTNLLMNINDAQRDINWLTRATDALIDPRYTSKTQDNRIASAKTWYQRLFIKLVPAAVPAYPPVMALLGWDEAGQCWCTPTSKGETEAGQLGVLLGHTISPQKFYIEHVPARATRNIHSAPQEFELWAQMNSSAEVKRVHDIMVDDDYYYQYPPEKAFKNGGPCGKPPRGEDTWICILRQKYDIHNHNHFMNWDLPFSSALNMTTNRIVVRAKTNWGAPHTCFYRVRLTGVEVRDEPDPERPIPRMEPKEIDNSYMMKTMAVDRRFI</sequence>
<evidence type="ECO:0000256" key="2">
    <source>
        <dbReference type="ARBA" id="ARBA00022692"/>
    </source>
</evidence>
<evidence type="ECO:0000256" key="6">
    <source>
        <dbReference type="SAM" id="Phobius"/>
    </source>
</evidence>
<accession>A0A0F4GHG4</accession>
<gene>
    <name evidence="8" type="ORF">TI39_contig4100g00007</name>
</gene>
<reference evidence="8 9" key="1">
    <citation type="submission" date="2015-03" db="EMBL/GenBank/DDBJ databases">
        <title>RNA-seq based gene annotation and comparative genomics of four Zymoseptoria species reveal species-specific pathogenicity related genes and transposable element activity.</title>
        <authorList>
            <person name="Grandaubert J."/>
            <person name="Bhattacharyya A."/>
            <person name="Stukenbrock E.H."/>
        </authorList>
    </citation>
    <scope>NUCLEOTIDE SEQUENCE [LARGE SCALE GENOMIC DNA]</scope>
    <source>
        <strain evidence="8 9">Zb18110</strain>
    </source>
</reference>
<dbReference type="Gene3D" id="2.60.120.260">
    <property type="entry name" value="Galactose-binding domain-like"/>
    <property type="match status" value="1"/>
</dbReference>
<evidence type="ECO:0000256" key="5">
    <source>
        <dbReference type="SAM" id="MobiDB-lite"/>
    </source>
</evidence>
<keyword evidence="4 6" id="KW-0472">Membrane</keyword>
<evidence type="ECO:0000256" key="3">
    <source>
        <dbReference type="ARBA" id="ARBA00022989"/>
    </source>
</evidence>
<evidence type="ECO:0000313" key="8">
    <source>
        <dbReference type="EMBL" id="KJX95630.1"/>
    </source>
</evidence>
<dbReference type="InterPro" id="IPR012919">
    <property type="entry name" value="SUN_dom"/>
</dbReference>
<dbReference type="STRING" id="1047168.A0A0F4GHG4"/>
<dbReference type="AlphaFoldDB" id="A0A0F4GHG4"/>
<dbReference type="PROSITE" id="PS51469">
    <property type="entry name" value="SUN"/>
    <property type="match status" value="1"/>
</dbReference>
<dbReference type="GO" id="GO:0043495">
    <property type="term" value="F:protein-membrane adaptor activity"/>
    <property type="evidence" value="ECO:0007669"/>
    <property type="project" value="TreeGrafter"/>
</dbReference>
<proteinExistence type="predicted"/>
<evidence type="ECO:0000313" key="9">
    <source>
        <dbReference type="Proteomes" id="UP000033647"/>
    </source>
</evidence>
<dbReference type="InterPro" id="IPR045119">
    <property type="entry name" value="SUN1-5"/>
</dbReference>
<comment type="caution">
    <text evidence="8">The sequence shown here is derived from an EMBL/GenBank/DDBJ whole genome shotgun (WGS) entry which is preliminary data.</text>
</comment>
<feature type="region of interest" description="Disordered" evidence="5">
    <location>
        <begin position="1"/>
        <end position="119"/>
    </location>
</feature>
<organism evidence="8 9">
    <name type="scientific">Zymoseptoria brevis</name>
    <dbReference type="NCBI Taxonomy" id="1047168"/>
    <lineage>
        <taxon>Eukaryota</taxon>
        <taxon>Fungi</taxon>
        <taxon>Dikarya</taxon>
        <taxon>Ascomycota</taxon>
        <taxon>Pezizomycotina</taxon>
        <taxon>Dothideomycetes</taxon>
        <taxon>Dothideomycetidae</taxon>
        <taxon>Mycosphaerellales</taxon>
        <taxon>Mycosphaerellaceae</taxon>
        <taxon>Zymoseptoria</taxon>
    </lineage>
</organism>
<dbReference type="PANTHER" id="PTHR12911:SF8">
    <property type="entry name" value="KLAROID PROTEIN-RELATED"/>
    <property type="match status" value="1"/>
</dbReference>
<evidence type="ECO:0000256" key="1">
    <source>
        <dbReference type="ARBA" id="ARBA00004370"/>
    </source>
</evidence>
<keyword evidence="3 6" id="KW-1133">Transmembrane helix</keyword>
<feature type="transmembrane region" description="Helical" evidence="6">
    <location>
        <begin position="187"/>
        <end position="209"/>
    </location>
</feature>
<name>A0A0F4GHG4_9PEZI</name>
<protein>
    <recommendedName>
        <fullName evidence="7">SUN domain-containing protein</fullName>
    </recommendedName>
</protein>
<dbReference type="PANTHER" id="PTHR12911">
    <property type="entry name" value="SAD1/UNC-84-LIKE PROTEIN-RELATED"/>
    <property type="match status" value="1"/>
</dbReference>
<keyword evidence="9" id="KW-1185">Reference proteome</keyword>
<dbReference type="Pfam" id="PF07738">
    <property type="entry name" value="Sad1_UNC"/>
    <property type="match status" value="1"/>
</dbReference>
<dbReference type="Proteomes" id="UP000033647">
    <property type="component" value="Unassembled WGS sequence"/>
</dbReference>
<comment type="subcellular location">
    <subcellularLocation>
        <location evidence="1">Membrane</location>
    </subcellularLocation>
</comment>
<evidence type="ECO:0000256" key="4">
    <source>
        <dbReference type="ARBA" id="ARBA00023136"/>
    </source>
</evidence>
<keyword evidence="2 6" id="KW-0812">Transmembrane</keyword>